<keyword evidence="6 7" id="KW-0648">Protein biosynthesis</keyword>
<dbReference type="PANTHER" id="PTHR30053:SF12">
    <property type="entry name" value="ELONGATION FACTOR P (EF-P) FAMILY PROTEIN"/>
    <property type="match status" value="1"/>
</dbReference>
<dbReference type="Proteomes" id="UP000710385">
    <property type="component" value="Unassembled WGS sequence"/>
</dbReference>
<dbReference type="GO" id="GO:0005829">
    <property type="term" value="C:cytosol"/>
    <property type="evidence" value="ECO:0007669"/>
    <property type="project" value="UniProtKB-ARBA"/>
</dbReference>
<dbReference type="InterPro" id="IPR001059">
    <property type="entry name" value="Transl_elong_P/YeiP_cen"/>
</dbReference>
<dbReference type="NCBIfam" id="NF001810">
    <property type="entry name" value="PRK00529.1"/>
    <property type="match status" value="1"/>
</dbReference>
<dbReference type="GO" id="GO:0003746">
    <property type="term" value="F:translation elongation factor activity"/>
    <property type="evidence" value="ECO:0007669"/>
    <property type="project" value="UniProtKB-UniRule"/>
</dbReference>
<gene>
    <name evidence="7 12" type="primary">efp</name>
    <name evidence="12" type="ORF">HS096_02280</name>
</gene>
<feature type="domain" description="Translation elongation factor P/YeiP central" evidence="11">
    <location>
        <begin position="67"/>
        <end position="121"/>
    </location>
</feature>
<dbReference type="NCBIfam" id="TIGR00038">
    <property type="entry name" value="efp"/>
    <property type="match status" value="1"/>
</dbReference>
<evidence type="ECO:0000259" key="11">
    <source>
        <dbReference type="SMART" id="SM01185"/>
    </source>
</evidence>
<evidence type="ECO:0000256" key="3">
    <source>
        <dbReference type="ARBA" id="ARBA00009479"/>
    </source>
</evidence>
<dbReference type="PROSITE" id="PS01275">
    <property type="entry name" value="EFP"/>
    <property type="match status" value="1"/>
</dbReference>
<comment type="function">
    <text evidence="7">Involved in peptide bond synthesis. Stimulates efficient translation and peptide-bond synthesis on native or reconstituted 70S ribosomes in vitro. Probably functions indirectly by altering the affinity of the ribosome for aminoacyl-tRNA, thus increasing their reactivity as acceptors for peptidyl transferase.</text>
</comment>
<feature type="domain" description="Elongation factor P C-terminal" evidence="10">
    <location>
        <begin position="129"/>
        <end position="185"/>
    </location>
</feature>
<reference evidence="12" key="1">
    <citation type="submission" date="2020-05" db="EMBL/GenBank/DDBJ databases">
        <title>High-Quality Genomes of Partial-Nitritation/Anammox System by Hierarchical Clustering Based Hybrid Assembly.</title>
        <authorList>
            <person name="Liu L."/>
            <person name="Wang Y."/>
            <person name="Che Y."/>
            <person name="Chen Y."/>
            <person name="Xia Y."/>
            <person name="Luo R."/>
            <person name="Cheng S.H."/>
            <person name="Zheng C."/>
            <person name="Zhang T."/>
        </authorList>
    </citation>
    <scope>NUCLEOTIDE SEQUENCE</scope>
    <source>
        <strain evidence="12">H1_PAT1</strain>
    </source>
</reference>
<dbReference type="Gene3D" id="2.30.30.30">
    <property type="match status" value="1"/>
</dbReference>
<keyword evidence="4 7" id="KW-0963">Cytoplasm</keyword>
<dbReference type="Gene3D" id="2.40.50.140">
    <property type="entry name" value="Nucleic acid-binding proteins"/>
    <property type="match status" value="2"/>
</dbReference>
<dbReference type="GO" id="GO:0043043">
    <property type="term" value="P:peptide biosynthetic process"/>
    <property type="evidence" value="ECO:0007669"/>
    <property type="project" value="InterPro"/>
</dbReference>
<dbReference type="SMART" id="SM01185">
    <property type="entry name" value="EFP"/>
    <property type="match status" value="1"/>
</dbReference>
<dbReference type="Pfam" id="PF09285">
    <property type="entry name" value="Elong-fact-P_C"/>
    <property type="match status" value="1"/>
</dbReference>
<dbReference type="Pfam" id="PF01132">
    <property type="entry name" value="EFP"/>
    <property type="match status" value="1"/>
</dbReference>
<organism evidence="12 13">
    <name type="scientific">candidate division WWE3 bacterium</name>
    <dbReference type="NCBI Taxonomy" id="2053526"/>
    <lineage>
        <taxon>Bacteria</taxon>
        <taxon>Katanobacteria</taxon>
    </lineage>
</organism>
<dbReference type="FunFam" id="2.40.50.140:FF:000004">
    <property type="entry name" value="Elongation factor P"/>
    <property type="match status" value="1"/>
</dbReference>
<dbReference type="SMART" id="SM00841">
    <property type="entry name" value="Elong-fact-P_C"/>
    <property type="match status" value="1"/>
</dbReference>
<accession>A0A928TUM5</accession>
<evidence type="ECO:0000256" key="5">
    <source>
        <dbReference type="ARBA" id="ARBA00022768"/>
    </source>
</evidence>
<evidence type="ECO:0000313" key="12">
    <source>
        <dbReference type="EMBL" id="MBE7525195.1"/>
    </source>
</evidence>
<dbReference type="PANTHER" id="PTHR30053">
    <property type="entry name" value="ELONGATION FACTOR P"/>
    <property type="match status" value="1"/>
</dbReference>
<dbReference type="EMBL" id="JABTTY010000001">
    <property type="protein sequence ID" value="MBE7525195.1"/>
    <property type="molecule type" value="Genomic_DNA"/>
</dbReference>
<keyword evidence="5 7" id="KW-0251">Elongation factor</keyword>
<comment type="pathway">
    <text evidence="2 7">Protein biosynthesis; polypeptide chain elongation.</text>
</comment>
<dbReference type="HAMAP" id="MF_00141">
    <property type="entry name" value="EF_P"/>
    <property type="match status" value="1"/>
</dbReference>
<evidence type="ECO:0000256" key="1">
    <source>
        <dbReference type="ARBA" id="ARBA00004496"/>
    </source>
</evidence>
<evidence type="ECO:0000256" key="2">
    <source>
        <dbReference type="ARBA" id="ARBA00004815"/>
    </source>
</evidence>
<dbReference type="FunFam" id="2.30.30.30:FF:000003">
    <property type="entry name" value="Elongation factor P"/>
    <property type="match status" value="1"/>
</dbReference>
<dbReference type="InterPro" id="IPR013852">
    <property type="entry name" value="Transl_elong_P/YeiP_CS"/>
</dbReference>
<evidence type="ECO:0000259" key="10">
    <source>
        <dbReference type="SMART" id="SM00841"/>
    </source>
</evidence>
<evidence type="ECO:0000256" key="8">
    <source>
        <dbReference type="NCBIfam" id="TIGR00038"/>
    </source>
</evidence>
<dbReference type="InterPro" id="IPR008991">
    <property type="entry name" value="Translation_prot_SH3-like_sf"/>
</dbReference>
<comment type="subcellular location">
    <subcellularLocation>
        <location evidence="1 7">Cytoplasm</location>
    </subcellularLocation>
</comment>
<comment type="caution">
    <text evidence="12">The sequence shown here is derived from an EMBL/GenBank/DDBJ whole genome shotgun (WGS) entry which is preliminary data.</text>
</comment>
<protein>
    <recommendedName>
        <fullName evidence="7 8">Elongation factor P</fullName>
        <shortName evidence="7">EF-P</shortName>
    </recommendedName>
</protein>
<dbReference type="SUPFAM" id="SSF50104">
    <property type="entry name" value="Translation proteins SH3-like domain"/>
    <property type="match status" value="1"/>
</dbReference>
<evidence type="ECO:0000256" key="7">
    <source>
        <dbReference type="HAMAP-Rule" id="MF_00141"/>
    </source>
</evidence>
<dbReference type="InterPro" id="IPR020599">
    <property type="entry name" value="Transl_elong_fac_P/YeiP"/>
</dbReference>
<evidence type="ECO:0000256" key="6">
    <source>
        <dbReference type="ARBA" id="ARBA00022917"/>
    </source>
</evidence>
<proteinExistence type="inferred from homology"/>
<name>A0A928TUM5_UNCKA</name>
<evidence type="ECO:0000256" key="4">
    <source>
        <dbReference type="ARBA" id="ARBA00022490"/>
    </source>
</evidence>
<dbReference type="CDD" id="cd05794">
    <property type="entry name" value="S1_EF-P_repeat_2"/>
    <property type="match status" value="1"/>
</dbReference>
<dbReference type="AlphaFoldDB" id="A0A928TUM5"/>
<dbReference type="Pfam" id="PF08207">
    <property type="entry name" value="EFP_N"/>
    <property type="match status" value="1"/>
</dbReference>
<dbReference type="CDD" id="cd04470">
    <property type="entry name" value="S1_EF-P_repeat_1"/>
    <property type="match status" value="1"/>
</dbReference>
<dbReference type="SUPFAM" id="SSF50249">
    <property type="entry name" value="Nucleic acid-binding proteins"/>
    <property type="match status" value="2"/>
</dbReference>
<dbReference type="FunFam" id="2.40.50.140:FF:000009">
    <property type="entry name" value="Elongation factor P"/>
    <property type="match status" value="1"/>
</dbReference>
<dbReference type="InterPro" id="IPR012340">
    <property type="entry name" value="NA-bd_OB-fold"/>
</dbReference>
<dbReference type="PIRSF" id="PIRSF005901">
    <property type="entry name" value="EF-P"/>
    <property type="match status" value="1"/>
</dbReference>
<dbReference type="InterPro" id="IPR013185">
    <property type="entry name" value="Transl_elong_KOW-like"/>
</dbReference>
<evidence type="ECO:0000256" key="9">
    <source>
        <dbReference type="RuleBase" id="RU004389"/>
    </source>
</evidence>
<sequence>MASPNEIKKGVVLLHNNDPWVVTEFQHINPGKGAAFVRCRIKNVRTGNTLEQTYKVSESVTFVDVEHKTMQYLYHDDSGFHFMDPESYEQHSMREDQLGDSAKYLQDGMNVILSFYEGKPIAMSLPKKMTFKIVETEPATKGDTAGGNVTKEAKVEQGFTIRVPIFINQGEEVIVNTDTGEYVERA</sequence>
<evidence type="ECO:0000313" key="13">
    <source>
        <dbReference type="Proteomes" id="UP000710385"/>
    </source>
</evidence>
<dbReference type="InterPro" id="IPR011768">
    <property type="entry name" value="Transl_elongation_fac_P"/>
</dbReference>
<dbReference type="InterPro" id="IPR015365">
    <property type="entry name" value="Elong-fact-P_C"/>
</dbReference>
<dbReference type="InterPro" id="IPR014722">
    <property type="entry name" value="Rib_uL2_dom2"/>
</dbReference>
<comment type="similarity">
    <text evidence="3 7 9">Belongs to the elongation factor P family.</text>
</comment>